<evidence type="ECO:0000256" key="1">
    <source>
        <dbReference type="ARBA" id="ARBA00022679"/>
    </source>
</evidence>
<dbReference type="KEGG" id="salk:FBQ74_06065"/>
<dbReference type="Proteomes" id="UP000304912">
    <property type="component" value="Chromosome"/>
</dbReference>
<dbReference type="AlphaFoldDB" id="A0A5B7YC18"/>
<dbReference type="RefSeq" id="WP_139755825.1">
    <property type="nucleotide sequence ID" value="NZ_CP039852.1"/>
</dbReference>
<gene>
    <name evidence="2" type="ORF">FBQ74_06065</name>
</gene>
<dbReference type="OrthoDB" id="255821at2"/>
<dbReference type="InterPro" id="IPR027417">
    <property type="entry name" value="P-loop_NTPase"/>
</dbReference>
<dbReference type="EMBL" id="CP039852">
    <property type="protein sequence ID" value="QCZ93078.1"/>
    <property type="molecule type" value="Genomic_DNA"/>
</dbReference>
<dbReference type="InterPro" id="IPR026634">
    <property type="entry name" value="TPST-like"/>
</dbReference>
<dbReference type="SUPFAM" id="SSF52540">
    <property type="entry name" value="P-loop containing nucleoside triphosphate hydrolases"/>
    <property type="match status" value="1"/>
</dbReference>
<dbReference type="Gene3D" id="3.40.50.300">
    <property type="entry name" value="P-loop containing nucleotide triphosphate hydrolases"/>
    <property type="match status" value="1"/>
</dbReference>
<dbReference type="PANTHER" id="PTHR12788:SF8">
    <property type="entry name" value="PROTEIN-TYROSINE SULFOTRANSFERASE"/>
    <property type="match status" value="1"/>
</dbReference>
<name>A0A5B7YC18_9ALTE</name>
<dbReference type="Pfam" id="PF13469">
    <property type="entry name" value="Sulfotransfer_3"/>
    <property type="match status" value="1"/>
</dbReference>
<organism evidence="2 3">
    <name type="scientific">Salinimonas iocasae</name>
    <dbReference type="NCBI Taxonomy" id="2572577"/>
    <lineage>
        <taxon>Bacteria</taxon>
        <taxon>Pseudomonadati</taxon>
        <taxon>Pseudomonadota</taxon>
        <taxon>Gammaproteobacteria</taxon>
        <taxon>Alteromonadales</taxon>
        <taxon>Alteromonadaceae</taxon>
        <taxon>Alteromonas/Salinimonas group</taxon>
        <taxon>Salinimonas</taxon>
    </lineage>
</organism>
<sequence>MSQLKNLRTTHSVPLFDNDKSRKHVSIPIWKLTIKGKFKALQRREAFSSVDKFVQFLSFPRSGHSLIGSLLDAHPNAVISHELDAMGLVHKGVSIKSIYGLIEDNSNTFTKHGRFWNGFSYEVKGQPHGQPDNLTVIGDKKGDWAVRWFEKDAQLITKLRNSTDDKIRWILVTRNPLDNIATLSLRKNRTYDEVRIQNKSGDSFAAELKSRQDSGAIAAAARDDMIADYRLLCNTISNMQRELAEEEVLHVIYEDFCGDPAKGLRDICNFLGLEPSSDYLQNCSKKITPSLHKSRQRVTWSHEQVNEVKSIAQSHNFLNCYLDDIIIND</sequence>
<accession>A0A5B7YC18</accession>
<dbReference type="GO" id="GO:0008476">
    <property type="term" value="F:protein-tyrosine sulfotransferase activity"/>
    <property type="evidence" value="ECO:0007669"/>
    <property type="project" value="InterPro"/>
</dbReference>
<keyword evidence="3" id="KW-1185">Reference proteome</keyword>
<protein>
    <submittedName>
        <fullName evidence="2">Sulfotransferase</fullName>
    </submittedName>
</protein>
<dbReference type="PANTHER" id="PTHR12788">
    <property type="entry name" value="PROTEIN-TYROSINE SULFOTRANSFERASE 2"/>
    <property type="match status" value="1"/>
</dbReference>
<evidence type="ECO:0000313" key="2">
    <source>
        <dbReference type="EMBL" id="QCZ93078.1"/>
    </source>
</evidence>
<keyword evidence="1 2" id="KW-0808">Transferase</keyword>
<evidence type="ECO:0000313" key="3">
    <source>
        <dbReference type="Proteomes" id="UP000304912"/>
    </source>
</evidence>
<reference evidence="2 3" key="1">
    <citation type="submission" date="2019-04" db="EMBL/GenBank/DDBJ databases">
        <title>Salinimonas iocasae sp. nov., a halophilic bacterium isolated from the outer tube casing of tubeworms in Okinawa Trough.</title>
        <authorList>
            <person name="Zhang H."/>
            <person name="Wang H."/>
            <person name="Li C."/>
        </authorList>
    </citation>
    <scope>NUCLEOTIDE SEQUENCE [LARGE SCALE GENOMIC DNA]</scope>
    <source>
        <strain evidence="2 3">KX18D6</strain>
    </source>
</reference>
<proteinExistence type="predicted"/>